<dbReference type="EMBL" id="CP029343">
    <property type="protein sequence ID" value="AWL03700.1"/>
    <property type="molecule type" value="Genomic_DNA"/>
</dbReference>
<dbReference type="GO" id="GO:0030170">
    <property type="term" value="F:pyridoxal phosphate binding"/>
    <property type="evidence" value="ECO:0007669"/>
    <property type="project" value="InterPro"/>
</dbReference>
<dbReference type="GO" id="GO:0003824">
    <property type="term" value="F:catalytic activity"/>
    <property type="evidence" value="ECO:0007669"/>
    <property type="project" value="InterPro"/>
</dbReference>
<dbReference type="SUPFAM" id="SSF50800">
    <property type="entry name" value="PK beta-barrel domain-like"/>
    <property type="match status" value="1"/>
</dbReference>
<dbReference type="InterPro" id="IPR005302">
    <property type="entry name" value="MoCF_Sase_C"/>
</dbReference>
<dbReference type="Proteomes" id="UP000245820">
    <property type="component" value="Chromosome"/>
</dbReference>
<accession>A0A2S2DEB2</accession>
<dbReference type="Pfam" id="PF03473">
    <property type="entry name" value="MOSC"/>
    <property type="match status" value="1"/>
</dbReference>
<dbReference type="InterPro" id="IPR005163">
    <property type="entry name" value="Tri_helical_YiiM-like"/>
</dbReference>
<gene>
    <name evidence="2" type="ORF">DIR46_04100</name>
</gene>
<sequence>MEAFRPRPIEALLTGRARMIGTPGTLEVLSGIGKQARQGALWLALDGLEGDEQGDRVYHGGPEKALHHYAFEHYSHWRAWYPDSAAPWLAGAFGENVSTVGMSEREVHVGDVFRVGETLVQVSQGRQPCFRVNLRFGRPDAALALQASGRTGWYYRVLREGWLAAGDAFELVDRPCPDWPLARAIAAMFPIDAQAPGLRADWQQASRLAPLAERWRMTFERRLASGRIEDWSLRLNGPPA</sequence>
<dbReference type="GO" id="GO:0030151">
    <property type="term" value="F:molybdenum ion binding"/>
    <property type="evidence" value="ECO:0007669"/>
    <property type="project" value="InterPro"/>
</dbReference>
<name>A0A2S2DEB2_9BURK</name>
<organism evidence="2 3">
    <name type="scientific">Massilia oculi</name>
    <dbReference type="NCBI Taxonomy" id="945844"/>
    <lineage>
        <taxon>Bacteria</taxon>
        <taxon>Pseudomonadati</taxon>
        <taxon>Pseudomonadota</taxon>
        <taxon>Betaproteobacteria</taxon>
        <taxon>Burkholderiales</taxon>
        <taxon>Oxalobacteraceae</taxon>
        <taxon>Telluria group</taxon>
        <taxon>Massilia</taxon>
    </lineage>
</organism>
<dbReference type="Gene3D" id="2.40.33.20">
    <property type="entry name" value="PK beta-barrel domain-like"/>
    <property type="match status" value="1"/>
</dbReference>
<proteinExistence type="predicted"/>
<dbReference type="InterPro" id="IPR052353">
    <property type="entry name" value="Benzoxazolinone_Detox_Enz"/>
</dbReference>
<dbReference type="RefSeq" id="WP_109344101.1">
    <property type="nucleotide sequence ID" value="NZ_CP029343.1"/>
</dbReference>
<reference evidence="2 3" key="1">
    <citation type="submission" date="2018-05" db="EMBL/GenBank/DDBJ databases">
        <title>Complete genome sequence of Massilia oculi sp. nov. CCUG 43427T (=DSM 26321T), the type strain of M. oculi, and comparison with genome sequences of other Massilia strains.</title>
        <authorList>
            <person name="Zhu B."/>
        </authorList>
    </citation>
    <scope>NUCLEOTIDE SEQUENCE [LARGE SCALE GENOMIC DNA]</scope>
    <source>
        <strain evidence="2 3">CCUG 43427</strain>
    </source>
</reference>
<dbReference type="PANTHER" id="PTHR30212:SF2">
    <property type="entry name" value="PROTEIN YIIM"/>
    <property type="match status" value="1"/>
</dbReference>
<dbReference type="InterPro" id="IPR011037">
    <property type="entry name" value="Pyrv_Knase-like_insert_dom_sf"/>
</dbReference>
<dbReference type="PROSITE" id="PS51340">
    <property type="entry name" value="MOSC"/>
    <property type="match status" value="1"/>
</dbReference>
<evidence type="ECO:0000259" key="1">
    <source>
        <dbReference type="PROSITE" id="PS51340"/>
    </source>
</evidence>
<evidence type="ECO:0000313" key="3">
    <source>
        <dbReference type="Proteomes" id="UP000245820"/>
    </source>
</evidence>
<dbReference type="KEGG" id="mtim:DIR46_04100"/>
<dbReference type="AlphaFoldDB" id="A0A2S2DEB2"/>
<evidence type="ECO:0000313" key="2">
    <source>
        <dbReference type="EMBL" id="AWL03700.1"/>
    </source>
</evidence>
<dbReference type="PANTHER" id="PTHR30212">
    <property type="entry name" value="PROTEIN YIIM"/>
    <property type="match status" value="1"/>
</dbReference>
<protein>
    <submittedName>
        <fullName evidence="2">MOSC domain-containing protein</fullName>
    </submittedName>
</protein>
<feature type="domain" description="MOSC" evidence="1">
    <location>
        <begin position="35"/>
        <end position="172"/>
    </location>
</feature>
<keyword evidence="3" id="KW-1185">Reference proteome</keyword>
<dbReference type="OrthoDB" id="9786134at2"/>
<dbReference type="Pfam" id="PF03475">
    <property type="entry name" value="YiiM_3-alpha"/>
    <property type="match status" value="1"/>
</dbReference>